<reference evidence="2 3" key="1">
    <citation type="submission" date="2014-06" db="EMBL/GenBank/DDBJ databases">
        <title>The genome of the endonuclear symbiont Nucleicultrix amoebiphila.</title>
        <authorList>
            <person name="Schulz F."/>
            <person name="Horn M."/>
        </authorList>
    </citation>
    <scope>NUCLEOTIDE SEQUENCE [LARGE SCALE GENOMIC DNA]</scope>
    <source>
        <strain evidence="2 3">FS5</strain>
    </source>
</reference>
<protein>
    <submittedName>
        <fullName evidence="2">Uncharacterized protein</fullName>
    </submittedName>
</protein>
<dbReference type="KEGG" id="naf:GQ61_00145"/>
<dbReference type="EMBL" id="CP008743">
    <property type="protein sequence ID" value="ARN84024.1"/>
    <property type="molecule type" value="Genomic_DNA"/>
</dbReference>
<sequence>MAINSITGIGNDPVLANKKASESKQSHSDQPLIKEDKTVPPIAKPVTITYIKAGVLVTEQMDPDGLKVQQFPGNNVVEFYEKLKEASAEKPVAFSGLSEKTDIEL</sequence>
<feature type="compositionally biased region" description="Basic and acidic residues" evidence="1">
    <location>
        <begin position="19"/>
        <end position="38"/>
    </location>
</feature>
<keyword evidence="3" id="KW-1185">Reference proteome</keyword>
<dbReference type="STRING" id="1414854.GQ61_00145"/>
<proteinExistence type="predicted"/>
<name>A0A1W6N2C9_9PROT</name>
<dbReference type="AlphaFoldDB" id="A0A1W6N2C9"/>
<evidence type="ECO:0000313" key="3">
    <source>
        <dbReference type="Proteomes" id="UP000237351"/>
    </source>
</evidence>
<dbReference type="RefSeq" id="WP_085783366.1">
    <property type="nucleotide sequence ID" value="NZ_CP008743.1"/>
</dbReference>
<organism evidence="2 3">
    <name type="scientific">Candidatus Nucleicultrix amoebiphila FS5</name>
    <dbReference type="NCBI Taxonomy" id="1414854"/>
    <lineage>
        <taxon>Bacteria</taxon>
        <taxon>Pseudomonadati</taxon>
        <taxon>Pseudomonadota</taxon>
        <taxon>Alphaproteobacteria</taxon>
        <taxon>Holosporales</taxon>
        <taxon>Candidatus Nucleicultricaceae</taxon>
        <taxon>Candidatus Nucleicultrix</taxon>
    </lineage>
</organism>
<evidence type="ECO:0000256" key="1">
    <source>
        <dbReference type="SAM" id="MobiDB-lite"/>
    </source>
</evidence>
<evidence type="ECO:0000313" key="2">
    <source>
        <dbReference type="EMBL" id="ARN84024.1"/>
    </source>
</evidence>
<gene>
    <name evidence="2" type="ORF">GQ61_00145</name>
</gene>
<accession>A0A1W6N2C9</accession>
<feature type="region of interest" description="Disordered" evidence="1">
    <location>
        <begin position="1"/>
        <end position="38"/>
    </location>
</feature>
<dbReference type="Proteomes" id="UP000237351">
    <property type="component" value="Chromosome"/>
</dbReference>